<feature type="compositionally biased region" description="Basic residues" evidence="1">
    <location>
        <begin position="181"/>
        <end position="190"/>
    </location>
</feature>
<evidence type="ECO:0000256" key="1">
    <source>
        <dbReference type="SAM" id="MobiDB-lite"/>
    </source>
</evidence>
<keyword evidence="3" id="KW-1185">Reference proteome</keyword>
<name>A0A811YQ09_NYCPR</name>
<evidence type="ECO:0000313" key="2">
    <source>
        <dbReference type="EMBL" id="CAD7678265.1"/>
    </source>
</evidence>
<feature type="region of interest" description="Disordered" evidence="1">
    <location>
        <begin position="170"/>
        <end position="210"/>
    </location>
</feature>
<sequence>MVHGETRASRGGRSVGTRPSRTGAVRDRPSWRPVKWLLREAHTSVRAAPRPPMEDTTRISASLTDDGLSRSSTGQSLVCTLRARRGRGHQGQEVGRWQPWETPGAFLGPRLLCVEPGEPAAASGGLAARAALQSVRCPAAARLPTPRTPGTPPHSRLQSSCPRACQLAHSPRVRGAQGPGSRHRLPRNPRGKLDQGVGPPAWSPWRSSDRAWHREASPGARPTWTRACASTGLLVGMVRAL</sequence>
<accession>A0A811YQ09</accession>
<organism evidence="2 3">
    <name type="scientific">Nyctereutes procyonoides</name>
    <name type="common">Raccoon dog</name>
    <name type="synonym">Canis procyonoides</name>
    <dbReference type="NCBI Taxonomy" id="34880"/>
    <lineage>
        <taxon>Eukaryota</taxon>
        <taxon>Metazoa</taxon>
        <taxon>Chordata</taxon>
        <taxon>Craniata</taxon>
        <taxon>Vertebrata</taxon>
        <taxon>Euteleostomi</taxon>
        <taxon>Mammalia</taxon>
        <taxon>Eutheria</taxon>
        <taxon>Laurasiatheria</taxon>
        <taxon>Carnivora</taxon>
        <taxon>Caniformia</taxon>
        <taxon>Canidae</taxon>
        <taxon>Nyctereutes</taxon>
    </lineage>
</organism>
<dbReference type="AlphaFoldDB" id="A0A811YQ09"/>
<dbReference type="Proteomes" id="UP000645828">
    <property type="component" value="Unassembled WGS sequence"/>
</dbReference>
<evidence type="ECO:0000313" key="3">
    <source>
        <dbReference type="Proteomes" id="UP000645828"/>
    </source>
</evidence>
<reference evidence="2" key="1">
    <citation type="submission" date="2020-12" db="EMBL/GenBank/DDBJ databases">
        <authorList>
            <consortium name="Molecular Ecology Group"/>
        </authorList>
    </citation>
    <scope>NUCLEOTIDE SEQUENCE</scope>
    <source>
        <strain evidence="2">TBG_1078</strain>
    </source>
</reference>
<feature type="region of interest" description="Disordered" evidence="1">
    <location>
        <begin position="1"/>
        <end position="28"/>
    </location>
</feature>
<protein>
    <submittedName>
        <fullName evidence="2">(raccoon dog) hypothetical protein</fullName>
    </submittedName>
</protein>
<comment type="caution">
    <text evidence="2">The sequence shown here is derived from an EMBL/GenBank/DDBJ whole genome shotgun (WGS) entry which is preliminary data.</text>
</comment>
<dbReference type="EMBL" id="CAJHUB010000680">
    <property type="protein sequence ID" value="CAD7678265.1"/>
    <property type="molecule type" value="Genomic_DNA"/>
</dbReference>
<gene>
    <name evidence="2" type="ORF">NYPRO_LOCUS11063</name>
</gene>
<proteinExistence type="predicted"/>